<proteinExistence type="predicted"/>
<gene>
    <name evidence="2" type="ORF">BURPS1710A_A0329</name>
</gene>
<dbReference type="Proteomes" id="UP000001812">
    <property type="component" value="Chromosome II"/>
</dbReference>
<evidence type="ECO:0000313" key="2">
    <source>
        <dbReference type="EMBL" id="EET05369.1"/>
    </source>
</evidence>
<sequence>MPARRLAHPHGITSAARAQSFSRTECAAIDANARIRMVERARPERRFGIRCFYDRTPRRGVNRGARCGRWYSGALCCRCGCQCMKTFSHALKRVVALVIAMPAAAGWASGQHRHGAADADELPRAFAAKEMGRSAAGARSYGSPVTSVFEEAKGALPAFDAKRSGAAGAAGFAHELGAAERRQRLAEEDRAVQRLRDSRHDGRGRWPGGAMPPRVPGRPDIAIEKPVPGVTCASGSDNSIGCCTGF</sequence>
<organism evidence="2">
    <name type="scientific">Burkholderia pseudomallei 1710a</name>
    <dbReference type="NCBI Taxonomy" id="320371"/>
    <lineage>
        <taxon>Bacteria</taxon>
        <taxon>Pseudomonadati</taxon>
        <taxon>Pseudomonadota</taxon>
        <taxon>Betaproteobacteria</taxon>
        <taxon>Burkholderiales</taxon>
        <taxon>Burkholderiaceae</taxon>
        <taxon>Burkholderia</taxon>
        <taxon>pseudomallei group</taxon>
    </lineage>
</organism>
<feature type="compositionally biased region" description="Basic and acidic residues" evidence="1">
    <location>
        <begin position="194"/>
        <end position="204"/>
    </location>
</feature>
<feature type="region of interest" description="Disordered" evidence="1">
    <location>
        <begin position="194"/>
        <end position="219"/>
    </location>
</feature>
<name>A0A0E1VYZ3_BURPE</name>
<evidence type="ECO:0000256" key="1">
    <source>
        <dbReference type="SAM" id="MobiDB-lite"/>
    </source>
</evidence>
<accession>A0A0E1VYZ3</accession>
<protein>
    <submittedName>
        <fullName evidence="2">Uncharacterized protein</fullName>
    </submittedName>
</protein>
<reference evidence="2" key="1">
    <citation type="submission" date="2009-05" db="EMBL/GenBank/DDBJ databases">
        <authorList>
            <person name="Harkins D.M."/>
            <person name="DeShazer D."/>
            <person name="Woods D.E."/>
            <person name="Brinkac L.M."/>
            <person name="Brown K.A."/>
            <person name="Hung G.C."/>
            <person name="Tuanyok A."/>
            <person name="Zhang B."/>
            <person name="Nierman W.C."/>
        </authorList>
    </citation>
    <scope>NUCLEOTIDE SEQUENCE [LARGE SCALE GENOMIC DNA]</scope>
    <source>
        <strain evidence="2">1710a</strain>
    </source>
</reference>
<dbReference type="HOGENOM" id="CLU_1127436_0_0_4"/>
<dbReference type="EMBL" id="CM000833">
    <property type="protein sequence ID" value="EET05369.1"/>
    <property type="molecule type" value="Genomic_DNA"/>
</dbReference>
<dbReference type="AlphaFoldDB" id="A0A0E1VYZ3"/>